<keyword evidence="1" id="KW-0418">Kinase</keyword>
<evidence type="ECO:0000256" key="2">
    <source>
        <dbReference type="SAM" id="MobiDB-lite"/>
    </source>
</evidence>
<protein>
    <submittedName>
        <fullName evidence="4">Uncharacterized protein involved in propanediol utilization</fullName>
    </submittedName>
</protein>
<dbReference type="Gene3D" id="3.30.230.10">
    <property type="match status" value="1"/>
</dbReference>
<proteinExistence type="predicted"/>
<reference evidence="4 5" key="1">
    <citation type="submission" date="2020-08" db="EMBL/GenBank/DDBJ databases">
        <title>Sequencing the genomes of 1000 actinobacteria strains.</title>
        <authorList>
            <person name="Klenk H.-P."/>
        </authorList>
    </citation>
    <scope>NUCLEOTIDE SEQUENCE [LARGE SCALE GENOMIC DNA]</scope>
    <source>
        <strain evidence="4 5">DSM 41827</strain>
    </source>
</reference>
<accession>A0A7W3NUY5</accession>
<dbReference type="RefSeq" id="WP_182777257.1">
    <property type="nucleotide sequence ID" value="NZ_BAAAHW010000010.1"/>
</dbReference>
<feature type="compositionally biased region" description="Pro residues" evidence="2">
    <location>
        <begin position="317"/>
        <end position="330"/>
    </location>
</feature>
<evidence type="ECO:0000256" key="1">
    <source>
        <dbReference type="ARBA" id="ARBA00022777"/>
    </source>
</evidence>
<dbReference type="InterPro" id="IPR020568">
    <property type="entry name" value="Ribosomal_Su5_D2-typ_SF"/>
</dbReference>
<evidence type="ECO:0000259" key="3">
    <source>
        <dbReference type="Pfam" id="PF00288"/>
    </source>
</evidence>
<dbReference type="GeneID" id="93977655"/>
<dbReference type="AlphaFoldDB" id="A0A7W3NUY5"/>
<feature type="domain" description="GHMP kinase N-terminal" evidence="3">
    <location>
        <begin position="77"/>
        <end position="138"/>
    </location>
</feature>
<dbReference type="Proteomes" id="UP000577386">
    <property type="component" value="Unassembled WGS sequence"/>
</dbReference>
<feature type="region of interest" description="Disordered" evidence="2">
    <location>
        <begin position="293"/>
        <end position="347"/>
    </location>
</feature>
<evidence type="ECO:0000313" key="5">
    <source>
        <dbReference type="Proteomes" id="UP000577386"/>
    </source>
</evidence>
<sequence>MPPSPISSPAAAPADLEPGLGHAFGTFGELLQGALPEPDGDFLVTFPLARWASAAFHPWPGRPDVRVAPAHKVKSRRTAEAVLSALGVTHGGLLELGGDLPEGKGMASSSADLVATVRAVGAAFGRSFSPAETEAFLRGVEPADGVMYDEIVCFHHRGVRLGRRLGTLPPFAVVAHDEGGQVDTVAHNRTAGPIGAADRHEYARLLDRLTAAVTEGDLSAVGEVATRSAELNGRRRERPGFDRLRVLCDEVGGLGLVLAHSGTLLGVLLEAGDPELDAKSAHIRAGCSALGGEVSTHRSLGAGDDWTRPHRGQPTGPAGPVPHPAVPHPAVPHAAAESSALPHELEI</sequence>
<dbReference type="InterPro" id="IPR006204">
    <property type="entry name" value="GHMP_kinase_N_dom"/>
</dbReference>
<comment type="caution">
    <text evidence="4">The sequence shown here is derived from an EMBL/GenBank/DDBJ whole genome shotgun (WGS) entry which is preliminary data.</text>
</comment>
<dbReference type="SUPFAM" id="SSF54211">
    <property type="entry name" value="Ribosomal protein S5 domain 2-like"/>
    <property type="match status" value="1"/>
</dbReference>
<dbReference type="GO" id="GO:0016301">
    <property type="term" value="F:kinase activity"/>
    <property type="evidence" value="ECO:0007669"/>
    <property type="project" value="UniProtKB-KW"/>
</dbReference>
<dbReference type="InterPro" id="IPR014721">
    <property type="entry name" value="Ribsml_uS5_D2-typ_fold_subgr"/>
</dbReference>
<gene>
    <name evidence="4" type="ORF">HDA42_006378</name>
</gene>
<keyword evidence="1" id="KW-0808">Transferase</keyword>
<organism evidence="4 5">
    <name type="scientific">Streptomyces murinus</name>
    <dbReference type="NCBI Taxonomy" id="33900"/>
    <lineage>
        <taxon>Bacteria</taxon>
        <taxon>Bacillati</taxon>
        <taxon>Actinomycetota</taxon>
        <taxon>Actinomycetes</taxon>
        <taxon>Kitasatosporales</taxon>
        <taxon>Streptomycetaceae</taxon>
        <taxon>Streptomyces</taxon>
    </lineage>
</organism>
<dbReference type="GO" id="GO:0005524">
    <property type="term" value="F:ATP binding"/>
    <property type="evidence" value="ECO:0007669"/>
    <property type="project" value="InterPro"/>
</dbReference>
<evidence type="ECO:0000313" key="4">
    <source>
        <dbReference type="EMBL" id="MBA9057200.1"/>
    </source>
</evidence>
<dbReference type="Pfam" id="PF00288">
    <property type="entry name" value="GHMP_kinases_N"/>
    <property type="match status" value="1"/>
</dbReference>
<dbReference type="EMBL" id="JACJIJ010000002">
    <property type="protein sequence ID" value="MBA9057200.1"/>
    <property type="molecule type" value="Genomic_DNA"/>
</dbReference>
<keyword evidence="5" id="KW-1185">Reference proteome</keyword>
<name>A0A7W3NUY5_STRMR</name>